<accession>A0A850HES5</accession>
<dbReference type="Proteomes" id="UP000561438">
    <property type="component" value="Unassembled WGS sequence"/>
</dbReference>
<reference evidence="2 3" key="1">
    <citation type="submission" date="2020-06" db="EMBL/GenBank/DDBJ databases">
        <title>Altererythrobacter sp. HHU K3-1.</title>
        <authorList>
            <person name="Zhang D."/>
            <person name="Xue H."/>
        </authorList>
    </citation>
    <scope>NUCLEOTIDE SEQUENCE [LARGE SCALE GENOMIC DNA]</scope>
    <source>
        <strain evidence="2 3">HHU K3-1</strain>
    </source>
</reference>
<organism evidence="2 3">
    <name type="scientific">Qipengyuania atrilutea</name>
    <dbReference type="NCBI Taxonomy" id="2744473"/>
    <lineage>
        <taxon>Bacteria</taxon>
        <taxon>Pseudomonadati</taxon>
        <taxon>Pseudomonadota</taxon>
        <taxon>Alphaproteobacteria</taxon>
        <taxon>Sphingomonadales</taxon>
        <taxon>Erythrobacteraceae</taxon>
        <taxon>Qipengyuania</taxon>
    </lineage>
</organism>
<dbReference type="NCBIfam" id="NF038126">
    <property type="entry name" value="PEP_CTERM_FxDxF"/>
    <property type="match status" value="1"/>
</dbReference>
<dbReference type="AlphaFoldDB" id="A0A850HES5"/>
<dbReference type="NCBIfam" id="NF035944">
    <property type="entry name" value="PEPxxWA-CTERM"/>
    <property type="match status" value="1"/>
</dbReference>
<dbReference type="Pfam" id="PF07589">
    <property type="entry name" value="PEP-CTERM"/>
    <property type="match status" value="1"/>
</dbReference>
<evidence type="ECO:0000259" key="1">
    <source>
        <dbReference type="Pfam" id="PF07589"/>
    </source>
</evidence>
<comment type="caution">
    <text evidence="2">The sequence shown here is derived from an EMBL/GenBank/DDBJ whole genome shotgun (WGS) entry which is preliminary data.</text>
</comment>
<evidence type="ECO:0000313" key="2">
    <source>
        <dbReference type="EMBL" id="NVD45759.1"/>
    </source>
</evidence>
<gene>
    <name evidence="2" type="ORF">HUV48_12145</name>
</gene>
<protein>
    <submittedName>
        <fullName evidence="2">PEP-CTERM sorting domain-containing protein</fullName>
    </submittedName>
</protein>
<sequence length="164" mass="16920">MPTAANAVEVVLEEGDGGTLTGEFGAVVRASGESGDFTREFTFTLPVDGTTAASISTVRVDAMTDINFTSVLLNGVAFSLSPNGGVEFGSIEGLATLAGVQTLVVNGFSGGNGSFAGTISFVPTAAVPEPGTWALLMLGFAAVGFSMRRKKPELRETRVRYNFA</sequence>
<name>A0A850HES5_9SPHN</name>
<dbReference type="InterPro" id="IPR013424">
    <property type="entry name" value="Ice-binding_C"/>
</dbReference>
<proteinExistence type="predicted"/>
<keyword evidence="3" id="KW-1185">Reference proteome</keyword>
<dbReference type="NCBIfam" id="TIGR02595">
    <property type="entry name" value="PEP_CTERM"/>
    <property type="match status" value="1"/>
</dbReference>
<evidence type="ECO:0000313" key="3">
    <source>
        <dbReference type="Proteomes" id="UP000561438"/>
    </source>
</evidence>
<feature type="domain" description="Ice-binding protein C-terminal" evidence="1">
    <location>
        <begin position="126"/>
        <end position="150"/>
    </location>
</feature>
<dbReference type="EMBL" id="JABWGV010000005">
    <property type="protein sequence ID" value="NVD45759.1"/>
    <property type="molecule type" value="Genomic_DNA"/>
</dbReference>